<evidence type="ECO:0000256" key="1">
    <source>
        <dbReference type="ARBA" id="ARBA00023015"/>
    </source>
</evidence>
<dbReference type="Pfam" id="PF01037">
    <property type="entry name" value="AsnC_trans_reg"/>
    <property type="match status" value="1"/>
</dbReference>
<dbReference type="Gene3D" id="3.30.70.920">
    <property type="match status" value="1"/>
</dbReference>
<dbReference type="InterPro" id="IPR011008">
    <property type="entry name" value="Dimeric_a/b-barrel"/>
</dbReference>
<dbReference type="GO" id="GO:0005829">
    <property type="term" value="C:cytosol"/>
    <property type="evidence" value="ECO:0007669"/>
    <property type="project" value="TreeGrafter"/>
</dbReference>
<name>A0A418VUT4_9PROT</name>
<dbReference type="PROSITE" id="PS00519">
    <property type="entry name" value="HTH_ASNC_1"/>
    <property type="match status" value="1"/>
</dbReference>
<keyword evidence="2" id="KW-0238">DNA-binding</keyword>
<proteinExistence type="predicted"/>
<dbReference type="InterPro" id="IPR036388">
    <property type="entry name" value="WH-like_DNA-bd_sf"/>
</dbReference>
<dbReference type="PANTHER" id="PTHR30154">
    <property type="entry name" value="LEUCINE-RESPONSIVE REGULATORY PROTEIN"/>
    <property type="match status" value="1"/>
</dbReference>
<evidence type="ECO:0000313" key="6">
    <source>
        <dbReference type="Proteomes" id="UP000283458"/>
    </source>
</evidence>
<evidence type="ECO:0000256" key="2">
    <source>
        <dbReference type="ARBA" id="ARBA00023125"/>
    </source>
</evidence>
<comment type="caution">
    <text evidence="5">The sequence shown here is derived from an EMBL/GenBank/DDBJ whole genome shotgun (WGS) entry which is preliminary data.</text>
</comment>
<dbReference type="PANTHER" id="PTHR30154:SF34">
    <property type="entry name" value="TRANSCRIPTIONAL REGULATOR AZLB"/>
    <property type="match status" value="1"/>
</dbReference>
<dbReference type="AlphaFoldDB" id="A0A418VUT4"/>
<dbReference type="RefSeq" id="WP_119830995.1">
    <property type="nucleotide sequence ID" value="NZ_QYUL01000002.1"/>
</dbReference>
<dbReference type="Proteomes" id="UP000283458">
    <property type="component" value="Unassembled WGS sequence"/>
</dbReference>
<gene>
    <name evidence="5" type="ORF">D3877_11740</name>
</gene>
<dbReference type="GO" id="GO:0043200">
    <property type="term" value="P:response to amino acid"/>
    <property type="evidence" value="ECO:0007669"/>
    <property type="project" value="TreeGrafter"/>
</dbReference>
<evidence type="ECO:0000256" key="3">
    <source>
        <dbReference type="ARBA" id="ARBA00023163"/>
    </source>
</evidence>
<dbReference type="InterPro" id="IPR036390">
    <property type="entry name" value="WH_DNA-bd_sf"/>
</dbReference>
<dbReference type="GO" id="GO:0043565">
    <property type="term" value="F:sequence-specific DNA binding"/>
    <property type="evidence" value="ECO:0007669"/>
    <property type="project" value="InterPro"/>
</dbReference>
<dbReference type="InterPro" id="IPR000485">
    <property type="entry name" value="AsnC-type_HTH_dom"/>
</dbReference>
<evidence type="ECO:0000313" key="5">
    <source>
        <dbReference type="EMBL" id="RJF80905.1"/>
    </source>
</evidence>
<reference evidence="5 6" key="1">
    <citation type="submission" date="2018-09" db="EMBL/GenBank/DDBJ databases">
        <authorList>
            <person name="Zhu H."/>
        </authorList>
    </citation>
    <scope>NUCLEOTIDE SEQUENCE [LARGE SCALE GENOMIC DNA]</scope>
    <source>
        <strain evidence="5 6">K2W22B-5</strain>
    </source>
</reference>
<keyword evidence="3" id="KW-0804">Transcription</keyword>
<dbReference type="EMBL" id="QYUL01000002">
    <property type="protein sequence ID" value="RJF80905.1"/>
    <property type="molecule type" value="Genomic_DNA"/>
</dbReference>
<dbReference type="PRINTS" id="PR00033">
    <property type="entry name" value="HTHASNC"/>
</dbReference>
<evidence type="ECO:0000259" key="4">
    <source>
        <dbReference type="PROSITE" id="PS50956"/>
    </source>
</evidence>
<dbReference type="OrthoDB" id="9813313at2"/>
<sequence length="160" mass="17984">MAVTVKLDRHEKGILAALQDNARLTMQELGEAVGLSASPCWRRVRSMEEIGVIRRYTVHLDPRKLGLAECVFAHVTLERHKENAVDQFETAIAAMPEVLECFAVTGEADYLLRIVVPSTQDYGRFLSERIFAIPAVAHVKSSVTLKEVKFETRLPLTHLE</sequence>
<keyword evidence="6" id="KW-1185">Reference proteome</keyword>
<keyword evidence="1" id="KW-0805">Transcription regulation</keyword>
<feature type="domain" description="HTH asnC-type" evidence="4">
    <location>
        <begin position="7"/>
        <end position="68"/>
    </location>
</feature>
<dbReference type="SUPFAM" id="SSF46785">
    <property type="entry name" value="Winged helix' DNA-binding domain"/>
    <property type="match status" value="1"/>
</dbReference>
<protein>
    <submittedName>
        <fullName evidence="5">Lrp/AsnC family transcriptional regulator</fullName>
    </submittedName>
</protein>
<dbReference type="SMART" id="SM00344">
    <property type="entry name" value="HTH_ASNC"/>
    <property type="match status" value="1"/>
</dbReference>
<accession>A0A418VUT4</accession>
<dbReference type="PROSITE" id="PS50956">
    <property type="entry name" value="HTH_ASNC_2"/>
    <property type="match status" value="1"/>
</dbReference>
<dbReference type="Gene3D" id="1.10.10.10">
    <property type="entry name" value="Winged helix-like DNA-binding domain superfamily/Winged helix DNA-binding domain"/>
    <property type="match status" value="1"/>
</dbReference>
<dbReference type="Pfam" id="PF13412">
    <property type="entry name" value="HTH_24"/>
    <property type="match status" value="1"/>
</dbReference>
<dbReference type="InterPro" id="IPR019887">
    <property type="entry name" value="Tscrpt_reg_AsnC/Lrp_C"/>
</dbReference>
<organism evidence="5 6">
    <name type="scientific">Azospirillum cavernae</name>
    <dbReference type="NCBI Taxonomy" id="2320860"/>
    <lineage>
        <taxon>Bacteria</taxon>
        <taxon>Pseudomonadati</taxon>
        <taxon>Pseudomonadota</taxon>
        <taxon>Alphaproteobacteria</taxon>
        <taxon>Rhodospirillales</taxon>
        <taxon>Azospirillaceae</taxon>
        <taxon>Azospirillum</taxon>
    </lineage>
</organism>
<dbReference type="SUPFAM" id="SSF54909">
    <property type="entry name" value="Dimeric alpha+beta barrel"/>
    <property type="match status" value="1"/>
</dbReference>
<dbReference type="InterPro" id="IPR019885">
    <property type="entry name" value="Tscrpt_reg_HTH_AsnC-type_CS"/>
</dbReference>
<dbReference type="InterPro" id="IPR019888">
    <property type="entry name" value="Tscrpt_reg_AsnC-like"/>
</dbReference>